<sequence length="339" mass="37105">MKNSTPSSSATGLSSIFKLLGAIFALILTVGALDRAGVRLVQEQENRAAASYMEAPAHAQSGAAPAPEPRFSTVARSRAGRAQAAPTNLADWAHRFATTARQQALEKGVPAGIALACGLQAIQNGQELDSREAFIEQVIDPLAQLKSQAPRTALSEYFKYAANSEKWAAGLSRYSHYEQQDLLEAIRQYELFREDEAVLAAILQRADIEERAGQAAAKVAERIGSTSRPETGHGANASNWRAFYQEEVGQEVARKAARQQLKAGHYLDKNDLEALAEEANNTTQQALSKNIGLLGRPINRQHPEAEKMLDITKPENVQAREELYQQKLRELGYAKGNRK</sequence>
<dbReference type="RefSeq" id="WP_147165952.1">
    <property type="nucleotide sequence ID" value="NZ_VOOR01000004.1"/>
</dbReference>
<accession>A0A5C6S1V8</accession>
<evidence type="ECO:0000256" key="1">
    <source>
        <dbReference type="SAM" id="MobiDB-lite"/>
    </source>
</evidence>
<comment type="caution">
    <text evidence="2">The sequence shown here is derived from an EMBL/GenBank/DDBJ whole genome shotgun (WGS) entry which is preliminary data.</text>
</comment>
<dbReference type="OrthoDB" id="9828154at2"/>
<organism evidence="2 3">
    <name type="scientific">Phaeodactylibacter luteus</name>
    <dbReference type="NCBI Taxonomy" id="1564516"/>
    <lineage>
        <taxon>Bacteria</taxon>
        <taxon>Pseudomonadati</taxon>
        <taxon>Bacteroidota</taxon>
        <taxon>Saprospiria</taxon>
        <taxon>Saprospirales</taxon>
        <taxon>Haliscomenobacteraceae</taxon>
        <taxon>Phaeodactylibacter</taxon>
    </lineage>
</organism>
<protein>
    <submittedName>
        <fullName evidence="2">Uncharacterized protein</fullName>
    </submittedName>
</protein>
<reference evidence="2 3" key="1">
    <citation type="submission" date="2019-08" db="EMBL/GenBank/DDBJ databases">
        <title>Genome of Phaeodactylibacter luteus.</title>
        <authorList>
            <person name="Bowman J.P."/>
        </authorList>
    </citation>
    <scope>NUCLEOTIDE SEQUENCE [LARGE SCALE GENOMIC DNA]</scope>
    <source>
        <strain evidence="2 3">KCTC 42180</strain>
    </source>
</reference>
<dbReference type="AlphaFoldDB" id="A0A5C6S1V8"/>
<evidence type="ECO:0000313" key="3">
    <source>
        <dbReference type="Proteomes" id="UP000321580"/>
    </source>
</evidence>
<keyword evidence="3" id="KW-1185">Reference proteome</keyword>
<dbReference type="EMBL" id="VOOR01000004">
    <property type="protein sequence ID" value="TXB68373.1"/>
    <property type="molecule type" value="Genomic_DNA"/>
</dbReference>
<dbReference type="Proteomes" id="UP000321580">
    <property type="component" value="Unassembled WGS sequence"/>
</dbReference>
<proteinExistence type="predicted"/>
<name>A0A5C6S1V8_9BACT</name>
<evidence type="ECO:0000313" key="2">
    <source>
        <dbReference type="EMBL" id="TXB68373.1"/>
    </source>
</evidence>
<feature type="region of interest" description="Disordered" evidence="1">
    <location>
        <begin position="54"/>
        <end position="78"/>
    </location>
</feature>
<gene>
    <name evidence="2" type="ORF">FRY97_03060</name>
</gene>
<feature type="compositionally biased region" description="Low complexity" evidence="1">
    <location>
        <begin position="55"/>
        <end position="65"/>
    </location>
</feature>